<sequence length="630" mass="70829">MPRSANLQRQRLCSLPVRPHQRNSSTESVASSEGAALTVLDLSTDLTDVDEFLFVESSYPLQLLTGLNNLRLSGDFCDVHICVDGEEFASHKIVLASFSPYFKAMFSTEMAESRQEKVCINGVDCGMIELLINYAYTAEILITKDNVQSLLSAANLLQVLPVRDACCMFMEQHMDESNCIGINCFAETHACESLQEKAKQYTLKHFPEVCQHEEILNLTKTKLTEFISDDTLNVDNEEIVFNAVIRWLEYDINGRQSDFPSVLEHVRLPLVSPYFLHDCVEKHPVVRGSEKCLKLVEEAKTYQLLEDRRPELRSPRTRHRKASGYIEVIIAVGGEDDKVVLRSVESFDPETHAWKTLACLPFAVSKHGLVVSGSNQLYMAGGEFPDGSASRSMWRYDACFDNWLEMTPMNMPRSELGLAMLDGFIYAVGGWEGTARLDTVERYNPFSNSWSFVAPMKISVTSPAVVAHDSLLFVTGGAVLEDGDGIDLVQCYNPRTNQWTELAPMLIARSGSAACVLGGSMYVIGGWHASTENTNKVECYNPSTNQWTLRASMHERRYRPGVAVVDGKIYVCGGEEGWDRYHDTIECYNVDKDEWEIVGEMPTSRSWLSCVAMMIRRDLMFKEKVESCVI</sequence>
<dbReference type="PANTHER" id="PTHR45632">
    <property type="entry name" value="LD33804P"/>
    <property type="match status" value="1"/>
</dbReference>
<dbReference type="Pfam" id="PF00651">
    <property type="entry name" value="BTB"/>
    <property type="match status" value="1"/>
</dbReference>
<dbReference type="InterPro" id="IPR011705">
    <property type="entry name" value="BACK"/>
</dbReference>
<dbReference type="InterPro" id="IPR015915">
    <property type="entry name" value="Kelch-typ_b-propeller"/>
</dbReference>
<dbReference type="SUPFAM" id="SSF117281">
    <property type="entry name" value="Kelch motif"/>
    <property type="match status" value="1"/>
</dbReference>
<dbReference type="InterPro" id="IPR000210">
    <property type="entry name" value="BTB/POZ_dom"/>
</dbReference>
<dbReference type="GeneID" id="106162703"/>
<keyword evidence="2" id="KW-0677">Repeat</keyword>
<protein>
    <submittedName>
        <fullName evidence="5">Kelch-like protein diablo</fullName>
    </submittedName>
</protein>
<dbReference type="PROSITE" id="PS50097">
    <property type="entry name" value="BTB"/>
    <property type="match status" value="1"/>
</dbReference>
<evidence type="ECO:0000256" key="2">
    <source>
        <dbReference type="ARBA" id="ARBA00022737"/>
    </source>
</evidence>
<dbReference type="InterPro" id="IPR006652">
    <property type="entry name" value="Kelch_1"/>
</dbReference>
<reference evidence="5" key="1">
    <citation type="submission" date="2025-08" db="UniProtKB">
        <authorList>
            <consortium name="RefSeq"/>
        </authorList>
    </citation>
    <scope>IDENTIFICATION</scope>
    <source>
        <tissue evidence="5">Gonads</tissue>
    </source>
</reference>
<evidence type="ECO:0000313" key="4">
    <source>
        <dbReference type="Proteomes" id="UP000085678"/>
    </source>
</evidence>
<keyword evidence="1" id="KW-0880">Kelch repeat</keyword>
<dbReference type="SMART" id="SM00225">
    <property type="entry name" value="BTB"/>
    <property type="match status" value="1"/>
</dbReference>
<evidence type="ECO:0000256" key="1">
    <source>
        <dbReference type="ARBA" id="ARBA00022441"/>
    </source>
</evidence>
<dbReference type="SUPFAM" id="SSF54695">
    <property type="entry name" value="POZ domain"/>
    <property type="match status" value="1"/>
</dbReference>
<feature type="domain" description="BTB" evidence="3">
    <location>
        <begin position="77"/>
        <end position="144"/>
    </location>
</feature>
<dbReference type="Gene3D" id="1.25.40.420">
    <property type="match status" value="1"/>
</dbReference>
<dbReference type="KEGG" id="lak:106162703"/>
<dbReference type="Pfam" id="PF07707">
    <property type="entry name" value="BACK"/>
    <property type="match status" value="1"/>
</dbReference>
<dbReference type="Proteomes" id="UP000085678">
    <property type="component" value="Unplaced"/>
</dbReference>
<dbReference type="Gene3D" id="3.30.710.10">
    <property type="entry name" value="Potassium Channel Kv1.1, Chain A"/>
    <property type="match status" value="1"/>
</dbReference>
<proteinExistence type="predicted"/>
<dbReference type="OrthoDB" id="45365at2759"/>
<dbReference type="Gene3D" id="2.120.10.80">
    <property type="entry name" value="Kelch-type beta propeller"/>
    <property type="match status" value="2"/>
</dbReference>
<dbReference type="FunFam" id="1.25.40.420:FF:000001">
    <property type="entry name" value="Kelch-like family member 12"/>
    <property type="match status" value="1"/>
</dbReference>
<dbReference type="SMART" id="SM00612">
    <property type="entry name" value="Kelch"/>
    <property type="match status" value="6"/>
</dbReference>
<dbReference type="InterPro" id="IPR011333">
    <property type="entry name" value="SKP1/BTB/POZ_sf"/>
</dbReference>
<dbReference type="InterPro" id="IPR017096">
    <property type="entry name" value="BTB-kelch_protein"/>
</dbReference>
<dbReference type="PIRSF" id="PIRSF037037">
    <property type="entry name" value="Kelch-like_protein_gigaxonin"/>
    <property type="match status" value="1"/>
</dbReference>
<keyword evidence="4" id="KW-1185">Reference proteome</keyword>
<evidence type="ECO:0000259" key="3">
    <source>
        <dbReference type="PROSITE" id="PS50097"/>
    </source>
</evidence>
<dbReference type="RefSeq" id="XP_013395524.1">
    <property type="nucleotide sequence ID" value="XM_013540070.1"/>
</dbReference>
<dbReference type="Pfam" id="PF01344">
    <property type="entry name" value="Kelch_1"/>
    <property type="match status" value="2"/>
</dbReference>
<accession>A0A1S3IDL1</accession>
<dbReference type="FunFam" id="3.30.710.10:FF:000001">
    <property type="entry name" value="Kelch-like family member 20"/>
    <property type="match status" value="1"/>
</dbReference>
<organism evidence="4 5">
    <name type="scientific">Lingula anatina</name>
    <name type="common">Brachiopod</name>
    <name type="synonym">Lingula unguis</name>
    <dbReference type="NCBI Taxonomy" id="7574"/>
    <lineage>
        <taxon>Eukaryota</taxon>
        <taxon>Metazoa</taxon>
        <taxon>Spiralia</taxon>
        <taxon>Lophotrochozoa</taxon>
        <taxon>Brachiopoda</taxon>
        <taxon>Linguliformea</taxon>
        <taxon>Lingulata</taxon>
        <taxon>Lingulida</taxon>
        <taxon>Linguloidea</taxon>
        <taxon>Lingulidae</taxon>
        <taxon>Lingula</taxon>
    </lineage>
</organism>
<dbReference type="PANTHER" id="PTHR45632:SF17">
    <property type="entry name" value="KELCH-LIKE PROTEIN 31"/>
    <property type="match status" value="1"/>
</dbReference>
<dbReference type="AlphaFoldDB" id="A0A1S3IDL1"/>
<dbReference type="STRING" id="7574.A0A1S3IDL1"/>
<dbReference type="SMART" id="SM00875">
    <property type="entry name" value="BACK"/>
    <property type="match status" value="1"/>
</dbReference>
<dbReference type="InParanoid" id="A0A1S3IDL1"/>
<name>A0A1S3IDL1_LINAN</name>
<dbReference type="GO" id="GO:0005737">
    <property type="term" value="C:cytoplasm"/>
    <property type="evidence" value="ECO:0007669"/>
    <property type="project" value="UniProtKB-ARBA"/>
</dbReference>
<gene>
    <name evidence="5" type="primary">LOC106162703</name>
</gene>
<dbReference type="Pfam" id="PF24681">
    <property type="entry name" value="Kelch_KLHDC2_KLHL20_DRC7"/>
    <property type="match status" value="1"/>
</dbReference>
<evidence type="ECO:0000313" key="5">
    <source>
        <dbReference type="RefSeq" id="XP_013395524.1"/>
    </source>
</evidence>
<dbReference type="OMA" id="ERRYKPG"/>